<gene>
    <name evidence="1" type="ordered locus">BCE_0448</name>
</gene>
<name>Q73EB0_BACC1</name>
<proteinExistence type="predicted"/>
<dbReference type="KEGG" id="bca:BCE_0448"/>
<organism evidence="1 2">
    <name type="scientific">Bacillus cereus (strain ATCC 10987 / NRS 248)</name>
    <dbReference type="NCBI Taxonomy" id="222523"/>
    <lineage>
        <taxon>Bacteria</taxon>
        <taxon>Bacillati</taxon>
        <taxon>Bacillota</taxon>
        <taxon>Bacilli</taxon>
        <taxon>Bacillales</taxon>
        <taxon>Bacillaceae</taxon>
        <taxon>Bacillus</taxon>
        <taxon>Bacillus cereus group</taxon>
    </lineage>
</organism>
<evidence type="ECO:0000313" key="2">
    <source>
        <dbReference type="Proteomes" id="UP000002527"/>
    </source>
</evidence>
<dbReference type="EMBL" id="AE017194">
    <property type="protein sequence ID" value="AAS39384.1"/>
    <property type="molecule type" value="Genomic_DNA"/>
</dbReference>
<dbReference type="Proteomes" id="UP000002527">
    <property type="component" value="Chromosome"/>
</dbReference>
<evidence type="ECO:0000313" key="1">
    <source>
        <dbReference type="EMBL" id="AAS39384.1"/>
    </source>
</evidence>
<sequence length="203" mass="22736">MVILMLFGISGMYLMKEDNNSAWHGEKIVWRSNGEKSSSQENTTLAKESDADKAIPSISVNDSAGSSYNFKVKTKQELKQILEIALMDGKLGPFGLNVIGQETFEVKQEFGTPDALQEAECTACDAPTTVTYGDYKLDMFPSKVKRIWLHMNIPVNELKSWLGEPYAIEEGIDSDALVYRKEGYAIYFSVADGFVKRVDMYKS</sequence>
<protein>
    <submittedName>
        <fullName evidence="1">Uncharacterized protein</fullName>
    </submittedName>
</protein>
<dbReference type="HOGENOM" id="CLU_1346653_0_0_9"/>
<reference evidence="1 2" key="1">
    <citation type="journal article" date="2004" name="Nucleic Acids Res.">
        <title>The genome sequence of Bacillus cereus ATCC 10987 reveals metabolic adaptations and a large plasmid related to Bacillus anthracis pXO1.</title>
        <authorList>
            <person name="Rasko D.A."/>
            <person name="Ravel J."/>
            <person name="Okstad O.A."/>
            <person name="Helgason E."/>
            <person name="Cer R.Z."/>
            <person name="Jiang L."/>
            <person name="Shores K.A."/>
            <person name="Fouts D.E."/>
            <person name="Tourasse N.J."/>
            <person name="Angiuoli S.V."/>
            <person name="Kolonay J."/>
            <person name="Nelson W.C."/>
            <person name="Kolsto A.-B."/>
            <person name="Fraser C.M."/>
            <person name="Read T.D."/>
        </authorList>
    </citation>
    <scope>NUCLEOTIDE SEQUENCE [LARGE SCALE GENOMIC DNA]</scope>
    <source>
        <strain evidence="2">ATCC 10987 / NRS 248</strain>
    </source>
</reference>
<accession>Q73EB0</accession>
<dbReference type="AlphaFoldDB" id="Q73EB0"/>